<dbReference type="RefSeq" id="WP_022160817.1">
    <property type="nucleotide sequence ID" value="NZ_BAABYK010000001.1"/>
</dbReference>
<dbReference type="PRINTS" id="PR00153">
    <property type="entry name" value="CSAPPISMRASE"/>
</dbReference>
<dbReference type="GO" id="GO:0006457">
    <property type="term" value="P:protein folding"/>
    <property type="evidence" value="ECO:0007669"/>
    <property type="project" value="InterPro"/>
</dbReference>
<dbReference type="PROSITE" id="PS00170">
    <property type="entry name" value="CSA_PPIASE_1"/>
    <property type="match status" value="1"/>
</dbReference>
<keyword evidence="2 4" id="KW-0697">Rotamase</keyword>
<proteinExistence type="inferred from homology"/>
<dbReference type="Proteomes" id="UP000284243">
    <property type="component" value="Unassembled WGS sequence"/>
</dbReference>
<comment type="catalytic activity">
    <reaction evidence="4">
        <text>[protein]-peptidylproline (omega=180) = [protein]-peptidylproline (omega=0)</text>
        <dbReference type="Rhea" id="RHEA:16237"/>
        <dbReference type="Rhea" id="RHEA-COMP:10747"/>
        <dbReference type="Rhea" id="RHEA-COMP:10748"/>
        <dbReference type="ChEBI" id="CHEBI:83833"/>
        <dbReference type="ChEBI" id="CHEBI:83834"/>
        <dbReference type="EC" id="5.2.1.8"/>
    </reaction>
</comment>
<dbReference type="PROSITE" id="PS50072">
    <property type="entry name" value="CSA_PPIASE_2"/>
    <property type="match status" value="1"/>
</dbReference>
<feature type="domain" description="PPIase cyclophilin-type" evidence="5">
    <location>
        <begin position="21"/>
        <end position="265"/>
    </location>
</feature>
<dbReference type="Gene3D" id="2.40.100.10">
    <property type="entry name" value="Cyclophilin-like"/>
    <property type="match status" value="2"/>
</dbReference>
<dbReference type="EMBL" id="JAQMRD010000003">
    <property type="protein sequence ID" value="MDB9222149.1"/>
    <property type="molecule type" value="Genomic_DNA"/>
</dbReference>
<protein>
    <recommendedName>
        <fullName evidence="4">Peptidyl-prolyl cis-trans isomerase</fullName>
        <shortName evidence="4">PPIase</shortName>
        <ecNumber evidence="4">5.2.1.8</ecNumber>
    </recommendedName>
</protein>
<evidence type="ECO:0000256" key="2">
    <source>
        <dbReference type="ARBA" id="ARBA00023110"/>
    </source>
</evidence>
<evidence type="ECO:0000256" key="3">
    <source>
        <dbReference type="ARBA" id="ARBA00023235"/>
    </source>
</evidence>
<sequence>MRTVCLFVLLCVSALSYGAKKYKLVEISTNLGNIKIRLYENTPRHSENFLKLVKAHHYDSLLFHRVIGDFMIQGGSSDSRHAPKETAVGMSNPGYTIEAEIRPEYRHFKGALAAARQGDEVNPEKRSSGEQFYLVQGKTYTDQELDQIEKRKWLAAKNQLGDRLFKPLQEEFQRYKKTGQYQKADSLLRYVNEEIEKQYAENPYKMSPETREMYKSVGGTPFLDGDYTVFGEIVEGMDVLEKIALVATDSNDRPKEDVIILGTKLKRK</sequence>
<evidence type="ECO:0000313" key="6">
    <source>
        <dbReference type="EMBL" id="MDB9222149.1"/>
    </source>
</evidence>
<dbReference type="SUPFAM" id="SSF50891">
    <property type="entry name" value="Cyclophilin-like"/>
    <property type="match status" value="2"/>
</dbReference>
<dbReference type="InterPro" id="IPR002130">
    <property type="entry name" value="Cyclophilin-type_PPIase_dom"/>
</dbReference>
<dbReference type="AlphaFoldDB" id="A0A1Y3ZRX7"/>
<dbReference type="PANTHER" id="PTHR45625">
    <property type="entry name" value="PEPTIDYL-PROLYL CIS-TRANS ISOMERASE-RELATED"/>
    <property type="match status" value="1"/>
</dbReference>
<dbReference type="InterPro" id="IPR029000">
    <property type="entry name" value="Cyclophilin-like_dom_sf"/>
</dbReference>
<evidence type="ECO:0000259" key="5">
    <source>
        <dbReference type="PROSITE" id="PS50072"/>
    </source>
</evidence>
<evidence type="ECO:0000256" key="4">
    <source>
        <dbReference type="RuleBase" id="RU363019"/>
    </source>
</evidence>
<gene>
    <name evidence="7" type="ORF">DWW57_14880</name>
    <name evidence="6" type="ORF">PN645_03905</name>
</gene>
<comment type="similarity">
    <text evidence="1 4">Belongs to the cyclophilin-type PPIase family.</text>
</comment>
<reference evidence="7 8" key="1">
    <citation type="submission" date="2018-08" db="EMBL/GenBank/DDBJ databases">
        <title>A genome reference for cultivated species of the human gut microbiota.</title>
        <authorList>
            <person name="Zou Y."/>
            <person name="Xue W."/>
            <person name="Luo G."/>
        </authorList>
    </citation>
    <scope>NUCLEOTIDE SEQUENCE [LARGE SCALE GENOMIC DNA]</scope>
    <source>
        <strain evidence="7 8">AF16-14</strain>
    </source>
</reference>
<organism evidence="7 8">
    <name type="scientific">Odoribacter splanchnicus</name>
    <dbReference type="NCBI Taxonomy" id="28118"/>
    <lineage>
        <taxon>Bacteria</taxon>
        <taxon>Pseudomonadati</taxon>
        <taxon>Bacteroidota</taxon>
        <taxon>Bacteroidia</taxon>
        <taxon>Bacteroidales</taxon>
        <taxon>Odoribacteraceae</taxon>
        <taxon>Odoribacter</taxon>
    </lineage>
</organism>
<dbReference type="GO" id="GO:0003755">
    <property type="term" value="F:peptidyl-prolyl cis-trans isomerase activity"/>
    <property type="evidence" value="ECO:0007669"/>
    <property type="project" value="UniProtKB-UniRule"/>
</dbReference>
<evidence type="ECO:0000313" key="7">
    <source>
        <dbReference type="EMBL" id="RGU54732.1"/>
    </source>
</evidence>
<evidence type="ECO:0000313" key="8">
    <source>
        <dbReference type="Proteomes" id="UP000284243"/>
    </source>
</evidence>
<dbReference type="Proteomes" id="UP001212263">
    <property type="component" value="Unassembled WGS sequence"/>
</dbReference>
<dbReference type="EMBL" id="QRYC01000026">
    <property type="protein sequence ID" value="RGU54732.1"/>
    <property type="molecule type" value="Genomic_DNA"/>
</dbReference>
<comment type="function">
    <text evidence="4">PPIases accelerate the folding of proteins. It catalyzes the cis-trans isomerization of proline imidic peptide bonds in oligopeptides.</text>
</comment>
<reference evidence="6" key="2">
    <citation type="submission" date="2023-01" db="EMBL/GenBank/DDBJ databases">
        <title>Human gut microbiome strain richness.</title>
        <authorList>
            <person name="Chen-Liaw A."/>
        </authorList>
    </citation>
    <scope>NUCLEOTIDE SEQUENCE</scope>
    <source>
        <strain evidence="6">RTP21484st1_B7_RTP21484_190118</strain>
    </source>
</reference>
<comment type="caution">
    <text evidence="7">The sequence shown here is derived from an EMBL/GenBank/DDBJ whole genome shotgun (WGS) entry which is preliminary data.</text>
</comment>
<keyword evidence="3 4" id="KW-0413">Isomerase</keyword>
<dbReference type="InterPro" id="IPR020892">
    <property type="entry name" value="Cyclophilin-type_PPIase_CS"/>
</dbReference>
<evidence type="ECO:0000256" key="1">
    <source>
        <dbReference type="ARBA" id="ARBA00007365"/>
    </source>
</evidence>
<dbReference type="PANTHER" id="PTHR45625:SF4">
    <property type="entry name" value="PEPTIDYLPROLYL ISOMERASE DOMAIN AND WD REPEAT-CONTAINING PROTEIN 1"/>
    <property type="match status" value="1"/>
</dbReference>
<dbReference type="InterPro" id="IPR044666">
    <property type="entry name" value="Cyclophilin_A-like"/>
</dbReference>
<dbReference type="Pfam" id="PF00160">
    <property type="entry name" value="Pro_isomerase"/>
    <property type="match status" value="2"/>
</dbReference>
<dbReference type="CDD" id="cd00317">
    <property type="entry name" value="cyclophilin"/>
    <property type="match status" value="1"/>
</dbReference>
<dbReference type="EC" id="5.2.1.8" evidence="4"/>
<name>A0A1Y3ZRX7_9BACT</name>
<accession>A0A1Y3ZRX7</accession>